<evidence type="ECO:0000313" key="2">
    <source>
        <dbReference type="Proteomes" id="UP001233999"/>
    </source>
</evidence>
<evidence type="ECO:0000313" key="1">
    <source>
        <dbReference type="EMBL" id="KAJ9585070.1"/>
    </source>
</evidence>
<accession>A0AAD8EC55</accession>
<feature type="non-terminal residue" evidence="1">
    <location>
        <position position="1"/>
    </location>
</feature>
<reference evidence="1" key="2">
    <citation type="submission" date="2023-05" db="EMBL/GenBank/DDBJ databases">
        <authorList>
            <person name="Fouks B."/>
        </authorList>
    </citation>
    <scope>NUCLEOTIDE SEQUENCE</scope>
    <source>
        <strain evidence="1">Stay&amp;Tobe</strain>
        <tissue evidence="1">Testes</tissue>
    </source>
</reference>
<keyword evidence="2" id="KW-1185">Reference proteome</keyword>
<comment type="caution">
    <text evidence="1">The sequence shown here is derived from an EMBL/GenBank/DDBJ whole genome shotgun (WGS) entry which is preliminary data.</text>
</comment>
<gene>
    <name evidence="1" type="ORF">L9F63_020578</name>
</gene>
<name>A0AAD8EC55_DIPPU</name>
<protein>
    <submittedName>
        <fullName evidence="1">Uncharacterized protein</fullName>
    </submittedName>
</protein>
<sequence length="66" mass="7923">ILLDCNDLLQVYPIQAQDITRRHTFIQLLVVRYSNVLLQKQLNRPNFNPWRDLFNSSIYSCQILFI</sequence>
<feature type="non-terminal residue" evidence="1">
    <location>
        <position position="66"/>
    </location>
</feature>
<reference evidence="1" key="1">
    <citation type="journal article" date="2023" name="IScience">
        <title>Live-bearing cockroach genome reveals convergent evolutionary mechanisms linked to viviparity in insects and beyond.</title>
        <authorList>
            <person name="Fouks B."/>
            <person name="Harrison M.C."/>
            <person name="Mikhailova A.A."/>
            <person name="Marchal E."/>
            <person name="English S."/>
            <person name="Carruthers M."/>
            <person name="Jennings E.C."/>
            <person name="Chiamaka E.L."/>
            <person name="Frigard R.A."/>
            <person name="Pippel M."/>
            <person name="Attardo G.M."/>
            <person name="Benoit J.B."/>
            <person name="Bornberg-Bauer E."/>
            <person name="Tobe S.S."/>
        </authorList>
    </citation>
    <scope>NUCLEOTIDE SEQUENCE</scope>
    <source>
        <strain evidence="1">Stay&amp;Tobe</strain>
    </source>
</reference>
<proteinExistence type="predicted"/>
<dbReference type="AlphaFoldDB" id="A0AAD8EC55"/>
<dbReference type="Proteomes" id="UP001233999">
    <property type="component" value="Unassembled WGS sequence"/>
</dbReference>
<organism evidence="1 2">
    <name type="scientific">Diploptera punctata</name>
    <name type="common">Pacific beetle cockroach</name>
    <dbReference type="NCBI Taxonomy" id="6984"/>
    <lineage>
        <taxon>Eukaryota</taxon>
        <taxon>Metazoa</taxon>
        <taxon>Ecdysozoa</taxon>
        <taxon>Arthropoda</taxon>
        <taxon>Hexapoda</taxon>
        <taxon>Insecta</taxon>
        <taxon>Pterygota</taxon>
        <taxon>Neoptera</taxon>
        <taxon>Polyneoptera</taxon>
        <taxon>Dictyoptera</taxon>
        <taxon>Blattodea</taxon>
        <taxon>Blaberoidea</taxon>
        <taxon>Blaberidae</taxon>
        <taxon>Diplopterinae</taxon>
        <taxon>Diploptera</taxon>
    </lineage>
</organism>
<dbReference type="EMBL" id="JASPKZ010007310">
    <property type="protein sequence ID" value="KAJ9585070.1"/>
    <property type="molecule type" value="Genomic_DNA"/>
</dbReference>